<evidence type="ECO:0000313" key="2">
    <source>
        <dbReference type="Proteomes" id="UP000050761"/>
    </source>
</evidence>
<protein>
    <submittedName>
        <fullName evidence="3">Ribonuclease P</fullName>
    </submittedName>
</protein>
<accession>A0A3P7ZK03</accession>
<dbReference type="EMBL" id="UZAH01028423">
    <property type="protein sequence ID" value="VDP00041.1"/>
    <property type="molecule type" value="Genomic_DNA"/>
</dbReference>
<sequence>MQNVAVPPQASFAHLVGYRRDTELLLNGIVSDERADLWTVMRCNRLIRHGLGVCDNALVATPNKDIVNLRFSVRAIKRDEVGATLSKFGIHDGEVICKARAHFAAFAAAAMMKDIIDLLPLISLIIAATAEAAKCAQACSRLSLLRRDH</sequence>
<dbReference type="WBParaSite" id="HPBE_0001456801-mRNA-1">
    <property type="protein sequence ID" value="HPBE_0001456801-mRNA-1"/>
    <property type="gene ID" value="HPBE_0001456801"/>
</dbReference>
<proteinExistence type="predicted"/>
<evidence type="ECO:0000313" key="3">
    <source>
        <dbReference type="WBParaSite" id="HPBE_0001456801-mRNA-1"/>
    </source>
</evidence>
<dbReference type="Proteomes" id="UP000050761">
    <property type="component" value="Unassembled WGS sequence"/>
</dbReference>
<name>A0A183G0F2_HELPZ</name>
<reference evidence="1 2" key="1">
    <citation type="submission" date="2018-11" db="EMBL/GenBank/DDBJ databases">
        <authorList>
            <consortium name="Pathogen Informatics"/>
        </authorList>
    </citation>
    <scope>NUCLEOTIDE SEQUENCE [LARGE SCALE GENOMIC DNA]</scope>
</reference>
<evidence type="ECO:0000313" key="1">
    <source>
        <dbReference type="EMBL" id="VDP00041.1"/>
    </source>
</evidence>
<gene>
    <name evidence="1" type="ORF">HPBE_LOCUS14569</name>
</gene>
<accession>A0A183G0F2</accession>
<reference evidence="3" key="2">
    <citation type="submission" date="2019-09" db="UniProtKB">
        <authorList>
            <consortium name="WormBaseParasite"/>
        </authorList>
    </citation>
    <scope>IDENTIFICATION</scope>
</reference>
<keyword evidence="2" id="KW-1185">Reference proteome</keyword>
<organism evidence="2 3">
    <name type="scientific">Heligmosomoides polygyrus</name>
    <name type="common">Parasitic roundworm</name>
    <dbReference type="NCBI Taxonomy" id="6339"/>
    <lineage>
        <taxon>Eukaryota</taxon>
        <taxon>Metazoa</taxon>
        <taxon>Ecdysozoa</taxon>
        <taxon>Nematoda</taxon>
        <taxon>Chromadorea</taxon>
        <taxon>Rhabditida</taxon>
        <taxon>Rhabditina</taxon>
        <taxon>Rhabditomorpha</taxon>
        <taxon>Strongyloidea</taxon>
        <taxon>Heligmosomidae</taxon>
        <taxon>Heligmosomoides</taxon>
    </lineage>
</organism>
<dbReference type="AlphaFoldDB" id="A0A183G0F2"/>